<reference evidence="6" key="1">
    <citation type="submission" date="2021-02" db="EMBL/GenBank/DDBJ databases">
        <authorList>
            <person name="Dougan E. K."/>
            <person name="Rhodes N."/>
            <person name="Thang M."/>
            <person name="Chan C."/>
        </authorList>
    </citation>
    <scope>NUCLEOTIDE SEQUENCE</scope>
</reference>
<dbReference type="InterPro" id="IPR012981">
    <property type="entry name" value="PIH1_N"/>
</dbReference>
<name>A0A813KCF8_POLGL</name>
<evidence type="ECO:0008006" key="8">
    <source>
        <dbReference type="Google" id="ProtNLM"/>
    </source>
</evidence>
<dbReference type="InterPro" id="IPR036962">
    <property type="entry name" value="Glyco_hydro_3_N_sf"/>
</dbReference>
<gene>
    <name evidence="6" type="ORF">PGLA2088_LOCUS29350</name>
</gene>
<keyword evidence="2" id="KW-0378">Hydrolase</keyword>
<dbReference type="Proteomes" id="UP000626109">
    <property type="component" value="Unassembled WGS sequence"/>
</dbReference>
<organism evidence="6 7">
    <name type="scientific">Polarella glacialis</name>
    <name type="common">Dinoflagellate</name>
    <dbReference type="NCBI Taxonomy" id="89957"/>
    <lineage>
        <taxon>Eukaryota</taxon>
        <taxon>Sar</taxon>
        <taxon>Alveolata</taxon>
        <taxon>Dinophyceae</taxon>
        <taxon>Suessiales</taxon>
        <taxon>Suessiaceae</taxon>
        <taxon>Polarella</taxon>
    </lineage>
</organism>
<dbReference type="GO" id="GO:0045493">
    <property type="term" value="P:xylan catabolic process"/>
    <property type="evidence" value="ECO:0007669"/>
    <property type="project" value="InterPro"/>
</dbReference>
<evidence type="ECO:0000256" key="1">
    <source>
        <dbReference type="ARBA" id="ARBA00005336"/>
    </source>
</evidence>
<feature type="compositionally biased region" description="Basic and acidic residues" evidence="3">
    <location>
        <begin position="286"/>
        <end position="296"/>
    </location>
</feature>
<evidence type="ECO:0000256" key="2">
    <source>
        <dbReference type="ARBA" id="ARBA00022801"/>
    </source>
</evidence>
<proteinExistence type="inferred from homology"/>
<dbReference type="InterPro" id="IPR017853">
    <property type="entry name" value="GH"/>
</dbReference>
<dbReference type="Pfam" id="PF00933">
    <property type="entry name" value="Glyco_hydro_3"/>
    <property type="match status" value="1"/>
</dbReference>
<protein>
    <recommendedName>
        <fullName evidence="8">Beta-glucosidase</fullName>
    </recommendedName>
</protein>
<evidence type="ECO:0000259" key="4">
    <source>
        <dbReference type="Pfam" id="PF00933"/>
    </source>
</evidence>
<evidence type="ECO:0000313" key="7">
    <source>
        <dbReference type="Proteomes" id="UP000626109"/>
    </source>
</evidence>
<evidence type="ECO:0000313" key="6">
    <source>
        <dbReference type="EMBL" id="CAE8695447.1"/>
    </source>
</evidence>
<dbReference type="PANTHER" id="PTHR42721">
    <property type="entry name" value="SUGAR HYDROLASE-RELATED"/>
    <property type="match status" value="1"/>
</dbReference>
<accession>A0A813KCF8</accession>
<dbReference type="AlphaFoldDB" id="A0A813KCF8"/>
<evidence type="ECO:0000256" key="3">
    <source>
        <dbReference type="SAM" id="MobiDB-lite"/>
    </source>
</evidence>
<dbReference type="EMBL" id="CAJNNW010028271">
    <property type="protein sequence ID" value="CAE8695447.1"/>
    <property type="molecule type" value="Genomic_DNA"/>
</dbReference>
<feature type="region of interest" description="Disordered" evidence="3">
    <location>
        <begin position="147"/>
        <end position="186"/>
    </location>
</feature>
<dbReference type="GO" id="GO:0009044">
    <property type="term" value="F:xylan 1,4-beta-xylosidase activity"/>
    <property type="evidence" value="ECO:0007669"/>
    <property type="project" value="InterPro"/>
</dbReference>
<dbReference type="Pfam" id="PF08190">
    <property type="entry name" value="PIH1"/>
    <property type="match status" value="1"/>
</dbReference>
<dbReference type="Gene3D" id="3.20.20.300">
    <property type="entry name" value="Glycoside hydrolase, family 3, N-terminal domain"/>
    <property type="match status" value="1"/>
</dbReference>
<dbReference type="SUPFAM" id="SSF51445">
    <property type="entry name" value="(Trans)glycosidases"/>
    <property type="match status" value="1"/>
</dbReference>
<evidence type="ECO:0000259" key="5">
    <source>
        <dbReference type="Pfam" id="PF08190"/>
    </source>
</evidence>
<feature type="compositionally biased region" description="Basic and acidic residues" evidence="3">
    <location>
        <begin position="327"/>
        <end position="343"/>
    </location>
</feature>
<feature type="compositionally biased region" description="Polar residues" evidence="3">
    <location>
        <begin position="346"/>
        <end position="365"/>
    </location>
</feature>
<dbReference type="GO" id="GO:0031222">
    <property type="term" value="P:arabinan catabolic process"/>
    <property type="evidence" value="ECO:0007669"/>
    <property type="project" value="TreeGrafter"/>
</dbReference>
<dbReference type="InterPro" id="IPR044993">
    <property type="entry name" value="BXL"/>
</dbReference>
<dbReference type="InterPro" id="IPR001764">
    <property type="entry name" value="Glyco_hydro_3_N"/>
</dbReference>
<dbReference type="PANTHER" id="PTHR42721:SF3">
    <property type="entry name" value="BETA-D-XYLOSIDASE 5-RELATED"/>
    <property type="match status" value="1"/>
</dbReference>
<feature type="region of interest" description="Disordered" evidence="3">
    <location>
        <begin position="286"/>
        <end position="369"/>
    </location>
</feature>
<comment type="similarity">
    <text evidence="1">Belongs to the glycosyl hydrolase 3 family.</text>
</comment>
<dbReference type="GO" id="GO:0046556">
    <property type="term" value="F:alpha-L-arabinofuranosidase activity"/>
    <property type="evidence" value="ECO:0007669"/>
    <property type="project" value="TreeGrafter"/>
</dbReference>
<feature type="domain" description="Glycoside hydrolase family 3 N-terminal" evidence="4">
    <location>
        <begin position="611"/>
        <end position="717"/>
    </location>
</feature>
<feature type="domain" description="PIH1 N-terminal" evidence="5">
    <location>
        <begin position="9"/>
        <end position="147"/>
    </location>
</feature>
<sequence>MAAPRPALRPSVGFCLQSESMGSPPTRWFVNMTKHKMCEMPTAYSGVTVSKEWILKHGIACLQVPFDMGSFRKLKARAEGARQTTFCIDVVFNPLIVQLFMDDDFNKVMESYRPFVINLALKRIEESVGVKLCTSKIKLVKNLRYKDGEEGDDSTPREFAELPDDKDSFDAEMPKKAEAPKEEPESLIQDCTPGIKKKPVLKKGFLNTGSADLYGPEGSKEGVVPENAGDPMGWMPKKLRNSCKIVDCNDPTYQENEKQRKSVTESNDMNKQFNDTLMKDMDKWSKNKERNDRWEADLPDGAELPAPAGKYDNDYSRFNDIADEDEGPGKDDRDWYYDQDGKTRWRNTGSEIKTEPQTKATSSTAGVHEASGSAIKKGFLDGSKKPLYPNGSTQAKDLLNAGELDENALLKEFANMKGDDKAMMEELRAMMGGSAPEAPGVAQPKVPAVPKVPERKAPEFTLNQVTDGMQLIIHVPGLESMSGVDLDVALSRFSLGTLGLFVFLLLFLEFARVRITTPTDIQRLRCFGEFQLCPGSDCALDASLCSGCRPGEYRCPLGTDCATGPDLTACELDGTHFDTSLDLESRMDFLSRSVSLEEKAAQLTSDSPALLRLGIPAYSWVDDDLHGVRNDSYYSVAAVFPDGCGLGATWSSELVASVAEAIGYEARAIHNDFVGRGFRTGYNGWGITAYAPNINLVRDPRWGRAQEVFGEDPLLAARGRQLALIHWWQLPVSTSLLTTSSESA</sequence>
<feature type="compositionally biased region" description="Basic and acidic residues" evidence="3">
    <location>
        <begin position="147"/>
        <end position="184"/>
    </location>
</feature>
<comment type="caution">
    <text evidence="6">The sequence shown here is derived from an EMBL/GenBank/DDBJ whole genome shotgun (WGS) entry which is preliminary data.</text>
</comment>